<dbReference type="RefSeq" id="WP_381514752.1">
    <property type="nucleotide sequence ID" value="NZ_JBHUEL010000010.1"/>
</dbReference>
<evidence type="ECO:0000313" key="2">
    <source>
        <dbReference type="EMBL" id="MFD1767402.1"/>
    </source>
</evidence>
<protein>
    <submittedName>
        <fullName evidence="2">Uncharacterized protein</fullName>
    </submittedName>
</protein>
<dbReference type="EMBL" id="JBHUEL010000010">
    <property type="protein sequence ID" value="MFD1767402.1"/>
    <property type="molecule type" value="Genomic_DNA"/>
</dbReference>
<gene>
    <name evidence="2" type="ORF">ACFSAG_11190</name>
</gene>
<comment type="caution">
    <text evidence="2">The sequence shown here is derived from an EMBL/GenBank/DDBJ whole genome shotgun (WGS) entry which is preliminary data.</text>
</comment>
<reference evidence="3" key="1">
    <citation type="journal article" date="2019" name="Int. J. Syst. Evol. Microbiol.">
        <title>The Global Catalogue of Microorganisms (GCM) 10K type strain sequencing project: providing services to taxonomists for standard genome sequencing and annotation.</title>
        <authorList>
            <consortium name="The Broad Institute Genomics Platform"/>
            <consortium name="The Broad Institute Genome Sequencing Center for Infectious Disease"/>
            <person name="Wu L."/>
            <person name="Ma J."/>
        </authorList>
    </citation>
    <scope>NUCLEOTIDE SEQUENCE [LARGE SCALE GENOMIC DNA]</scope>
    <source>
        <strain evidence="3">CGMCC 1.12449</strain>
    </source>
</reference>
<organism evidence="2 3">
    <name type="scientific">Sphingorhabdus buctiana</name>
    <dbReference type="NCBI Taxonomy" id="1508805"/>
    <lineage>
        <taxon>Bacteria</taxon>
        <taxon>Pseudomonadati</taxon>
        <taxon>Pseudomonadota</taxon>
        <taxon>Alphaproteobacteria</taxon>
        <taxon>Sphingomonadales</taxon>
        <taxon>Sphingomonadaceae</taxon>
        <taxon>Sphingorhabdus</taxon>
    </lineage>
</organism>
<keyword evidence="3" id="KW-1185">Reference proteome</keyword>
<name>A0ABW4MES4_9SPHN</name>
<evidence type="ECO:0000256" key="1">
    <source>
        <dbReference type="SAM" id="Phobius"/>
    </source>
</evidence>
<feature type="transmembrane region" description="Helical" evidence="1">
    <location>
        <begin position="60"/>
        <end position="78"/>
    </location>
</feature>
<feature type="transmembrane region" description="Helical" evidence="1">
    <location>
        <begin position="12"/>
        <end position="33"/>
    </location>
</feature>
<sequence length="328" mass="35123">MLKFDDQTRAVAIATGGGAAAAIVAMFVPTGIWETLTGSTGVSEMIPATAAPLGDTARALISYGFGALTLLILAALLLRRTGHSDLAAISHDEPLWTNPEVFGDNEDSFEEEAPRVSLLARVKAWFAAFVAARRNGDGINDLADLPKLRAGDAHPDAPPRRPFSAQRDIAEAEANFAEPTEVEAVEMGDEEATIEVEAEWVEAEEVEAVELVQPAEETAEEPVAAPQGDANSLDEMVRRFETALAERDAQLAFIEKLASELPSNVQPIRPDISPAAEIEPVAIDPAPLRAVEAEEAPADVPPRPESEELDAALRSALETLHRMNARTR</sequence>
<keyword evidence="1" id="KW-0472">Membrane</keyword>
<accession>A0ABW4MES4</accession>
<proteinExistence type="predicted"/>
<keyword evidence="1" id="KW-1133">Transmembrane helix</keyword>
<keyword evidence="1" id="KW-0812">Transmembrane</keyword>
<evidence type="ECO:0000313" key="3">
    <source>
        <dbReference type="Proteomes" id="UP001597215"/>
    </source>
</evidence>
<dbReference type="Proteomes" id="UP001597215">
    <property type="component" value="Unassembled WGS sequence"/>
</dbReference>